<dbReference type="Proteomes" id="UP001168540">
    <property type="component" value="Unassembled WGS sequence"/>
</dbReference>
<proteinExistence type="predicted"/>
<keyword evidence="1" id="KW-0175">Coiled coil</keyword>
<protein>
    <submittedName>
        <fullName evidence="2">DUF2802 domain-containing protein</fullName>
    </submittedName>
</protein>
<accession>A0ABT7XPX5</accession>
<organism evidence="2 3">
    <name type="scientific">Crenobacter oryzisoli</name>
    <dbReference type="NCBI Taxonomy" id="3056844"/>
    <lineage>
        <taxon>Bacteria</taxon>
        <taxon>Pseudomonadati</taxon>
        <taxon>Pseudomonadota</taxon>
        <taxon>Betaproteobacteria</taxon>
        <taxon>Neisseriales</taxon>
        <taxon>Neisseriaceae</taxon>
        <taxon>Crenobacter</taxon>
    </lineage>
</organism>
<comment type="caution">
    <text evidence="2">The sequence shown here is derived from an EMBL/GenBank/DDBJ whole genome shotgun (WGS) entry which is preliminary data.</text>
</comment>
<feature type="coiled-coil region" evidence="1">
    <location>
        <begin position="29"/>
        <end position="63"/>
    </location>
</feature>
<evidence type="ECO:0000256" key="1">
    <source>
        <dbReference type="SAM" id="Coils"/>
    </source>
</evidence>
<gene>
    <name evidence="2" type="ORF">QU481_13180</name>
</gene>
<evidence type="ECO:0000313" key="2">
    <source>
        <dbReference type="EMBL" id="MDN0075840.1"/>
    </source>
</evidence>
<name>A0ABT7XPX5_9NEIS</name>
<keyword evidence="3" id="KW-1185">Reference proteome</keyword>
<reference evidence="2" key="1">
    <citation type="submission" date="2023-06" db="EMBL/GenBank/DDBJ databases">
        <authorList>
            <person name="Zhang S."/>
        </authorList>
    </citation>
    <scope>NUCLEOTIDE SEQUENCE</scope>
    <source>
        <strain evidence="2">SG2303</strain>
    </source>
</reference>
<evidence type="ECO:0000313" key="3">
    <source>
        <dbReference type="Proteomes" id="UP001168540"/>
    </source>
</evidence>
<dbReference type="RefSeq" id="WP_289830482.1">
    <property type="nucleotide sequence ID" value="NZ_JAUEDK010000022.1"/>
</dbReference>
<sequence length="127" mass="13519">MNGVLWSLVGLTLLVSCGLAVWVFRTLRSTQHAGQVDALQRQISNLQRDVHALSAQVHELSAKSTQASSRSSKTVVSAPVPAADSPYNHAIDLVRLGLSASEVASRCGISHSEAELIASLYRNSPAE</sequence>
<dbReference type="EMBL" id="JAUEDK010000022">
    <property type="protein sequence ID" value="MDN0075840.1"/>
    <property type="molecule type" value="Genomic_DNA"/>
</dbReference>
<dbReference type="Pfam" id="PF10975">
    <property type="entry name" value="DUF2802"/>
    <property type="match status" value="1"/>
</dbReference>
<dbReference type="InterPro" id="IPR021244">
    <property type="entry name" value="DUF2802"/>
</dbReference>